<proteinExistence type="predicted"/>
<dbReference type="AlphaFoldDB" id="A0A3M7P1L3"/>
<sequence length="80" mass="9685">MQKKKGCFKRTYIYYVKFVNDLKKKYLNYAYWIKKSKAFLFLSLWDEVGKIQPKNYSELKAKQMKCNLRSNSAFKNPLIN</sequence>
<dbReference type="EMBL" id="REGN01014142">
    <property type="protein sequence ID" value="RMZ93002.1"/>
    <property type="molecule type" value="Genomic_DNA"/>
</dbReference>
<name>A0A3M7P1L3_BRAPC</name>
<gene>
    <name evidence="1" type="ORF">BpHYR1_045356</name>
</gene>
<evidence type="ECO:0000313" key="2">
    <source>
        <dbReference type="Proteomes" id="UP000276133"/>
    </source>
</evidence>
<keyword evidence="2" id="KW-1185">Reference proteome</keyword>
<evidence type="ECO:0000313" key="1">
    <source>
        <dbReference type="EMBL" id="RMZ93002.1"/>
    </source>
</evidence>
<dbReference type="Proteomes" id="UP000276133">
    <property type="component" value="Unassembled WGS sequence"/>
</dbReference>
<protein>
    <submittedName>
        <fullName evidence="1">Uncharacterized protein</fullName>
    </submittedName>
</protein>
<comment type="caution">
    <text evidence="1">The sequence shown here is derived from an EMBL/GenBank/DDBJ whole genome shotgun (WGS) entry which is preliminary data.</text>
</comment>
<accession>A0A3M7P1L3</accession>
<reference evidence="1 2" key="1">
    <citation type="journal article" date="2018" name="Sci. Rep.">
        <title>Genomic signatures of local adaptation to the degree of environmental predictability in rotifers.</title>
        <authorList>
            <person name="Franch-Gras L."/>
            <person name="Hahn C."/>
            <person name="Garcia-Roger E.M."/>
            <person name="Carmona M.J."/>
            <person name="Serra M."/>
            <person name="Gomez A."/>
        </authorList>
    </citation>
    <scope>NUCLEOTIDE SEQUENCE [LARGE SCALE GENOMIC DNA]</scope>
    <source>
        <strain evidence="1">HYR1</strain>
    </source>
</reference>
<organism evidence="1 2">
    <name type="scientific">Brachionus plicatilis</name>
    <name type="common">Marine rotifer</name>
    <name type="synonym">Brachionus muelleri</name>
    <dbReference type="NCBI Taxonomy" id="10195"/>
    <lineage>
        <taxon>Eukaryota</taxon>
        <taxon>Metazoa</taxon>
        <taxon>Spiralia</taxon>
        <taxon>Gnathifera</taxon>
        <taxon>Rotifera</taxon>
        <taxon>Eurotatoria</taxon>
        <taxon>Monogononta</taxon>
        <taxon>Pseudotrocha</taxon>
        <taxon>Ploima</taxon>
        <taxon>Brachionidae</taxon>
        <taxon>Brachionus</taxon>
    </lineage>
</organism>